<dbReference type="EMBL" id="CP009933">
    <property type="protein sequence ID" value="AKA70840.1"/>
    <property type="molecule type" value="Genomic_DNA"/>
</dbReference>
<dbReference type="RefSeq" id="WP_029162726.1">
    <property type="nucleotide sequence ID" value="NZ_CP009933.1"/>
</dbReference>
<name>A0A0E3MAP2_CLOSL</name>
<proteinExistence type="predicted"/>
<dbReference type="Gene3D" id="3.40.50.12090">
    <property type="match status" value="3"/>
</dbReference>
<dbReference type="Proteomes" id="UP000033115">
    <property type="component" value="Chromosome"/>
</dbReference>
<organism evidence="4 5">
    <name type="scientific">Clostridium scatologenes</name>
    <dbReference type="NCBI Taxonomy" id="1548"/>
    <lineage>
        <taxon>Bacteria</taxon>
        <taxon>Bacillati</taxon>
        <taxon>Bacillota</taxon>
        <taxon>Clostridia</taxon>
        <taxon>Eubacteriales</taxon>
        <taxon>Clostridiaceae</taxon>
        <taxon>Clostridium</taxon>
    </lineage>
</organism>
<evidence type="ECO:0000259" key="2">
    <source>
        <dbReference type="Pfam" id="PF07532"/>
    </source>
</evidence>
<protein>
    <submittedName>
        <fullName evidence="4">Ig domain protein</fullName>
    </submittedName>
</protein>
<dbReference type="Pfam" id="PF04122">
    <property type="entry name" value="CW_binding_2"/>
    <property type="match status" value="3"/>
</dbReference>
<dbReference type="InterPro" id="IPR007253">
    <property type="entry name" value="Cell_wall-bd_2"/>
</dbReference>
<evidence type="ECO:0000313" key="5">
    <source>
        <dbReference type="Proteomes" id="UP000033115"/>
    </source>
</evidence>
<dbReference type="SUPFAM" id="SSF63825">
    <property type="entry name" value="YWTD domain"/>
    <property type="match status" value="1"/>
</dbReference>
<feature type="domain" description="Prolow-density lipoprotein receptor-related protein 1-like beta-propeller" evidence="3">
    <location>
        <begin position="339"/>
        <end position="520"/>
    </location>
</feature>
<dbReference type="Pfam" id="PF07532">
    <property type="entry name" value="Big_4"/>
    <property type="match status" value="1"/>
</dbReference>
<dbReference type="STRING" id="1548.CSCA_3715"/>
<dbReference type="AlphaFoldDB" id="A0A0E3MAP2"/>
<accession>A0A0E3MAP2</accession>
<keyword evidence="5" id="KW-1185">Reference proteome</keyword>
<dbReference type="Pfam" id="PF16472">
    <property type="entry name" value="DUF5050"/>
    <property type="match status" value="2"/>
</dbReference>
<feature type="domain" description="Bacterial Ig-like" evidence="2">
    <location>
        <begin position="654"/>
        <end position="711"/>
    </location>
</feature>
<reference evidence="4 5" key="1">
    <citation type="journal article" date="2015" name="J. Biotechnol.">
        <title>Complete genome sequence of a malodorant-producing acetogen, Clostridium scatologenes ATCC 25775(T).</title>
        <authorList>
            <person name="Zhu Z."/>
            <person name="Guo T."/>
            <person name="Zheng H."/>
            <person name="Song T."/>
            <person name="Ouyang P."/>
            <person name="Xie J."/>
        </authorList>
    </citation>
    <scope>NUCLEOTIDE SEQUENCE [LARGE SCALE GENOMIC DNA]</scope>
    <source>
        <strain evidence="4 5">ATCC 25775</strain>
    </source>
</reference>
<feature type="chain" id="PRO_5002411579" evidence="1">
    <location>
        <begin position="26"/>
        <end position="722"/>
    </location>
</feature>
<feature type="signal peptide" evidence="1">
    <location>
        <begin position="1"/>
        <end position="25"/>
    </location>
</feature>
<dbReference type="KEGG" id="csq:CSCA_3715"/>
<sequence length="722" mass="80380">MISRKLLTMVISAGIVVSAVVNVNAAPQSQRLWGLDRYETCSSIVNQGWTSTSYYAVIVNGENFPDALSAAPLAEKYNAPILLTQDDTLNSNTVNELKRLNVKNVIIVGGEGVVKPVVESAINKLGIQTSRYRGQDRDETALKVASQIGTKNGIIVAVNSDYADALSAAPIAAREQMPIILVSKDTYNFGLQSFIQMNNIPKTYVLGDSNVISDRVASIFPNVQRITGNNKYERNINIINTFKDKLNFNNLYLAYSEQFADALSGSVLAANNYNPVILVGNEISDVTNNFVKNNLNSVNNIIALGGHAVIKDSLVNGLISGTAQNPDDTNVDLYENEGNTPRNLLNGGFIVEKNGWIYYVKNGDKVCKIKTDGTQERVLSVAKNPRSINVVEDTIYYVGDTSNSSINNSYTGAVSIFKGYTDNTSFNSLVTKREENYGQEYPYMQVEGNSVCYSPNFRFISRENANYYEEFHKLSVDTNEDKISSGEYFKSMIVKNGYVYFSTLYNDEIRKMPISGNKKKDGTIDNKEINFGIKGTVLDVVNDYIYYTDTNGDNYRIKEDGSNKTKVANITDKFIIHGDWIYYILKDSDNLGQLHKMKFDGTQDVGLDAYKVSSFAITGDWIYYRISGNGNIYRLQLDGTRKEEFPDKIGVKSIDDIDVSVKKGDSYKLPVVIRGIMGDDSTQYFGVTWDKKDIDTNTVGIYKFSGTVNGYNKKVTLSVRVY</sequence>
<dbReference type="InterPro" id="IPR032485">
    <property type="entry name" value="LRP1-like_beta_prop"/>
</dbReference>
<gene>
    <name evidence="4" type="ORF">CSCA_3715</name>
</gene>
<dbReference type="HOGENOM" id="CLU_028455_4_1_9"/>
<dbReference type="PANTHER" id="PTHR30032:SF8">
    <property type="entry name" value="GERMINATION-SPECIFIC N-ACETYLMURAMOYL-L-ALANINE AMIDASE"/>
    <property type="match status" value="1"/>
</dbReference>
<keyword evidence="1" id="KW-0732">Signal</keyword>
<dbReference type="PANTHER" id="PTHR30032">
    <property type="entry name" value="N-ACETYLMURAMOYL-L-ALANINE AMIDASE-RELATED"/>
    <property type="match status" value="1"/>
</dbReference>
<dbReference type="InterPro" id="IPR051922">
    <property type="entry name" value="Bact_Sporulation_Assoc"/>
</dbReference>
<evidence type="ECO:0000256" key="1">
    <source>
        <dbReference type="SAM" id="SignalP"/>
    </source>
</evidence>
<evidence type="ECO:0000259" key="3">
    <source>
        <dbReference type="Pfam" id="PF16472"/>
    </source>
</evidence>
<dbReference type="InterPro" id="IPR011081">
    <property type="entry name" value="Big_4"/>
</dbReference>
<feature type="domain" description="Prolow-density lipoprotein receptor-related protein 1-like beta-propeller" evidence="3">
    <location>
        <begin position="536"/>
        <end position="645"/>
    </location>
</feature>
<evidence type="ECO:0000313" key="4">
    <source>
        <dbReference type="EMBL" id="AKA70840.1"/>
    </source>
</evidence>